<dbReference type="PANTHER" id="PTHR30272">
    <property type="entry name" value="3-HYDROXYACYL-[ACYL-CARRIER-PROTEIN] DEHYDRATASE"/>
    <property type="match status" value="1"/>
</dbReference>
<name>A0A3M2M9R7_9ACTN</name>
<dbReference type="CDD" id="cd01288">
    <property type="entry name" value="FabZ"/>
    <property type="match status" value="1"/>
</dbReference>
<proteinExistence type="inferred from homology"/>
<dbReference type="InterPro" id="IPR013114">
    <property type="entry name" value="FabA_FabZ"/>
</dbReference>
<comment type="similarity">
    <text evidence="1">Belongs to the thioester dehydratase family. FabZ subfamily.</text>
</comment>
<dbReference type="Proteomes" id="UP000278673">
    <property type="component" value="Unassembled WGS sequence"/>
</dbReference>
<dbReference type="SUPFAM" id="SSF54637">
    <property type="entry name" value="Thioesterase/thiol ester dehydrase-isomerase"/>
    <property type="match status" value="1"/>
</dbReference>
<comment type="caution">
    <text evidence="4">The sequence shown here is derived from an EMBL/GenBank/DDBJ whole genome shotgun (WGS) entry which is preliminary data.</text>
</comment>
<evidence type="ECO:0000256" key="3">
    <source>
        <dbReference type="SAM" id="MobiDB-lite"/>
    </source>
</evidence>
<sequence length="179" mass="19891">MQLDTTPQPTERTAAVPPAREPQRGADRQIGFSELKKWLRHRHPMIYIDRITDHEPGVFLRSLLSVSGNLDAIAGHFPERAIYPGSHLMQAFAQSGIILYQLSTSPLADDELTLIGSVKSRFTSPVVPGDQVVFDVRADRLVGTTFFFSCQATVDGLTVAAFRGTLTRRKVSDLGRQLW</sequence>
<dbReference type="GO" id="GO:0016829">
    <property type="term" value="F:lyase activity"/>
    <property type="evidence" value="ECO:0007669"/>
    <property type="project" value="UniProtKB-KW"/>
</dbReference>
<protein>
    <submittedName>
        <fullName evidence="4">Beta-hydroxyacyl-ACP dehydratase</fullName>
    </submittedName>
</protein>
<dbReference type="EMBL" id="RFFJ01000003">
    <property type="protein sequence ID" value="RMI46219.1"/>
    <property type="molecule type" value="Genomic_DNA"/>
</dbReference>
<organism evidence="4 5">
    <name type="scientific">Streptomyces triticirhizae</name>
    <dbReference type="NCBI Taxonomy" id="2483353"/>
    <lineage>
        <taxon>Bacteria</taxon>
        <taxon>Bacillati</taxon>
        <taxon>Actinomycetota</taxon>
        <taxon>Actinomycetes</taxon>
        <taxon>Kitasatosporales</taxon>
        <taxon>Streptomycetaceae</taxon>
        <taxon>Streptomyces</taxon>
    </lineage>
</organism>
<evidence type="ECO:0000256" key="1">
    <source>
        <dbReference type="ARBA" id="ARBA00009174"/>
    </source>
</evidence>
<feature type="compositionally biased region" description="Polar residues" evidence="3">
    <location>
        <begin position="1"/>
        <end position="11"/>
    </location>
</feature>
<dbReference type="RefSeq" id="WP_122181879.1">
    <property type="nucleotide sequence ID" value="NZ_RFFJ01000003.1"/>
</dbReference>
<dbReference type="Pfam" id="PF07977">
    <property type="entry name" value="FabA"/>
    <property type="match status" value="1"/>
</dbReference>
<reference evidence="4 5" key="1">
    <citation type="submission" date="2018-10" db="EMBL/GenBank/DDBJ databases">
        <title>Isolation, diversity and antifungal activity of actinobacteria from wheat.</title>
        <authorList>
            <person name="Han C."/>
        </authorList>
    </citation>
    <scope>NUCLEOTIDE SEQUENCE [LARGE SCALE GENOMIC DNA]</scope>
    <source>
        <strain evidence="4 5">NEAU-YY642</strain>
    </source>
</reference>
<evidence type="ECO:0000256" key="2">
    <source>
        <dbReference type="ARBA" id="ARBA00023239"/>
    </source>
</evidence>
<accession>A0A3M2M9R7</accession>
<feature type="region of interest" description="Disordered" evidence="3">
    <location>
        <begin position="1"/>
        <end position="27"/>
    </location>
</feature>
<keyword evidence="5" id="KW-1185">Reference proteome</keyword>
<dbReference type="PANTHER" id="PTHR30272:SF1">
    <property type="entry name" value="3-HYDROXYACYL-[ACYL-CARRIER-PROTEIN] DEHYDRATASE"/>
    <property type="match status" value="1"/>
</dbReference>
<dbReference type="AlphaFoldDB" id="A0A3M2M9R7"/>
<dbReference type="InterPro" id="IPR029069">
    <property type="entry name" value="HotDog_dom_sf"/>
</dbReference>
<keyword evidence="2" id="KW-0456">Lyase</keyword>
<evidence type="ECO:0000313" key="4">
    <source>
        <dbReference type="EMBL" id="RMI46219.1"/>
    </source>
</evidence>
<dbReference type="Gene3D" id="3.10.129.10">
    <property type="entry name" value="Hotdog Thioesterase"/>
    <property type="match status" value="1"/>
</dbReference>
<gene>
    <name evidence="4" type="ORF">EBN88_01170</name>
</gene>
<evidence type="ECO:0000313" key="5">
    <source>
        <dbReference type="Proteomes" id="UP000278673"/>
    </source>
</evidence>